<comment type="caution">
    <text evidence="1">The sequence shown here is derived from an EMBL/GenBank/DDBJ whole genome shotgun (WGS) entry which is preliminary data.</text>
</comment>
<dbReference type="SUPFAM" id="SSF53335">
    <property type="entry name" value="S-adenosyl-L-methionine-dependent methyltransferases"/>
    <property type="match status" value="1"/>
</dbReference>
<gene>
    <name evidence="1" type="ORF">HLRTI_000502</name>
</gene>
<dbReference type="EMBL" id="AFNT02000003">
    <property type="protein sequence ID" value="ERJ07460.1"/>
    <property type="molecule type" value="Genomic_DNA"/>
</dbReference>
<proteinExistence type="predicted"/>
<name>F7PLQ8_9EURY</name>
<evidence type="ECO:0000313" key="2">
    <source>
        <dbReference type="Proteomes" id="UP000003861"/>
    </source>
</evidence>
<reference evidence="1 2" key="2">
    <citation type="journal article" date="2013" name="PLoS ONE">
        <title>INDIGO - INtegrated Data Warehouse of MIcrobial GenOmes with Examples from the Red Sea Extremophiles.</title>
        <authorList>
            <person name="Alam I."/>
            <person name="Antunes A."/>
            <person name="Kamau A.A."/>
            <person name="Ba Alawi W."/>
            <person name="Kalkatawi M."/>
            <person name="Stingl U."/>
            <person name="Bajic V.B."/>
        </authorList>
    </citation>
    <scope>NUCLEOTIDE SEQUENCE [LARGE SCALE GENOMIC DNA]</scope>
    <source>
        <strain evidence="1 2">SARL4B</strain>
    </source>
</reference>
<evidence type="ECO:0000313" key="1">
    <source>
        <dbReference type="EMBL" id="ERJ07460.1"/>
    </source>
</evidence>
<dbReference type="RefSeq" id="WP_008527031.1">
    <property type="nucleotide sequence ID" value="NZ_AFNT02000003.1"/>
</dbReference>
<evidence type="ECO:0008006" key="3">
    <source>
        <dbReference type="Google" id="ProtNLM"/>
    </source>
</evidence>
<dbReference type="AlphaFoldDB" id="F7PLQ8"/>
<protein>
    <recommendedName>
        <fullName evidence="3">DNA (cytosine-5-)-methyltransferase</fullName>
    </recommendedName>
</protein>
<sequence length="300" mass="33420">MIRPDELRETPRFDRSDVPQEWTTKWRFQVVDLFSGRGGVGLSLFDKAPLPIEPRVFAGFDIEDYSDTYPGRFAQADLLDDPSLEGLAEKVGMPPGGYDSIRVPRNVVDDEYGLPVLRGLTADVVWCSFPCQAYSSLSPTYYGSQEAALEANPRITDELRDFLTDIAPHYILENVPRATKIGDLDANVRVNGLAFGKPYDYERHFETTFPVPDAYVNGEPEVTIDTRGDQSVAELADAKGVPAEWGKQGVRSALPPVYVHWILSHCPAVPSLAPKRIDHDLSSFADGVGRHQMWPEIRPS</sequence>
<accession>F7PLQ8</accession>
<organism evidence="1 2">
    <name type="scientific">Halorhabdus tiamatea SARL4B</name>
    <dbReference type="NCBI Taxonomy" id="1033806"/>
    <lineage>
        <taxon>Archaea</taxon>
        <taxon>Methanobacteriati</taxon>
        <taxon>Methanobacteriota</taxon>
        <taxon>Stenosarchaea group</taxon>
        <taxon>Halobacteria</taxon>
        <taxon>Halobacteriales</taxon>
        <taxon>Haloarculaceae</taxon>
        <taxon>Halorhabdus</taxon>
    </lineage>
</organism>
<dbReference type="Gene3D" id="3.40.50.150">
    <property type="entry name" value="Vaccinia Virus protein VP39"/>
    <property type="match status" value="1"/>
</dbReference>
<dbReference type="InterPro" id="IPR029063">
    <property type="entry name" value="SAM-dependent_MTases_sf"/>
</dbReference>
<dbReference type="Proteomes" id="UP000003861">
    <property type="component" value="Unassembled WGS sequence"/>
</dbReference>
<reference evidence="1 2" key="1">
    <citation type="journal article" date="2011" name="J. Bacteriol.">
        <title>Genome sequence of Halorhabdus tiamatea, the first archaeon isolated from a deep-sea anoxic brine lake.</title>
        <authorList>
            <person name="Antunes A."/>
            <person name="Alam I."/>
            <person name="Bajic V.B."/>
            <person name="Stingl U."/>
        </authorList>
    </citation>
    <scope>NUCLEOTIDE SEQUENCE [LARGE SCALE GENOMIC DNA]</scope>
    <source>
        <strain evidence="1 2">SARL4B</strain>
    </source>
</reference>